<evidence type="ECO:0000313" key="2">
    <source>
        <dbReference type="EMBL" id="CAI8611702.1"/>
    </source>
</evidence>
<proteinExistence type="predicted"/>
<feature type="compositionally biased region" description="Polar residues" evidence="1">
    <location>
        <begin position="168"/>
        <end position="182"/>
    </location>
</feature>
<feature type="region of interest" description="Disordered" evidence="1">
    <location>
        <begin position="71"/>
        <end position="91"/>
    </location>
</feature>
<protein>
    <submittedName>
        <fullName evidence="2">Uncharacterized protein</fullName>
    </submittedName>
</protein>
<name>A0AAV1AT67_VICFA</name>
<evidence type="ECO:0000256" key="1">
    <source>
        <dbReference type="SAM" id="MobiDB-lite"/>
    </source>
</evidence>
<feature type="region of interest" description="Disordered" evidence="1">
    <location>
        <begin position="1"/>
        <end position="30"/>
    </location>
</feature>
<evidence type="ECO:0000313" key="3">
    <source>
        <dbReference type="Proteomes" id="UP001157006"/>
    </source>
</evidence>
<dbReference type="PANTHER" id="PTHR35132:SF1">
    <property type="entry name" value="SERINE_ARGININE REPETITIVE MATRIX-LIKE PROTEIN"/>
    <property type="match status" value="1"/>
</dbReference>
<feature type="compositionally biased region" description="Polar residues" evidence="1">
    <location>
        <begin position="80"/>
        <end position="91"/>
    </location>
</feature>
<accession>A0AAV1AT67</accession>
<dbReference type="Proteomes" id="UP001157006">
    <property type="component" value="Chromosome 4"/>
</dbReference>
<dbReference type="EMBL" id="OX451739">
    <property type="protein sequence ID" value="CAI8611702.1"/>
    <property type="molecule type" value="Genomic_DNA"/>
</dbReference>
<feature type="compositionally biased region" description="Polar residues" evidence="1">
    <location>
        <begin position="1"/>
        <end position="19"/>
    </location>
</feature>
<dbReference type="AlphaFoldDB" id="A0AAV1AT67"/>
<sequence>MDTKSSKTQSPFLSSTSNRSPKRKSNNACSSPEFEFWMRRNPSLPQPNLLSADQLFLDGVILPLHLISNKPEQKPDSDQVHNSSPAMTDYSTINTISKRWKNIFGKKNNSNTEEKVKKKKKNEKKLGKGGCGGDSFSSELYINIWPFSRSKSAKNSVTRPKSVPVTRKVNSAPCSRSNSAGDSKSRKFPSSLGRVGVHIGRSSPVWRRGGSGKNTETLYMKNDKTKRETTVSHRRRLTTAAGGGGGNVPVCVGYSRKLRCRMEESSGGKLLNLRNFFTKKTVLVV</sequence>
<keyword evidence="3" id="KW-1185">Reference proteome</keyword>
<reference evidence="2 3" key="1">
    <citation type="submission" date="2023-01" db="EMBL/GenBank/DDBJ databases">
        <authorList>
            <person name="Kreplak J."/>
        </authorList>
    </citation>
    <scope>NUCLEOTIDE SEQUENCE [LARGE SCALE GENOMIC DNA]</scope>
</reference>
<organism evidence="2 3">
    <name type="scientific">Vicia faba</name>
    <name type="common">Broad bean</name>
    <name type="synonym">Faba vulgaris</name>
    <dbReference type="NCBI Taxonomy" id="3906"/>
    <lineage>
        <taxon>Eukaryota</taxon>
        <taxon>Viridiplantae</taxon>
        <taxon>Streptophyta</taxon>
        <taxon>Embryophyta</taxon>
        <taxon>Tracheophyta</taxon>
        <taxon>Spermatophyta</taxon>
        <taxon>Magnoliopsida</taxon>
        <taxon>eudicotyledons</taxon>
        <taxon>Gunneridae</taxon>
        <taxon>Pentapetalae</taxon>
        <taxon>rosids</taxon>
        <taxon>fabids</taxon>
        <taxon>Fabales</taxon>
        <taxon>Fabaceae</taxon>
        <taxon>Papilionoideae</taxon>
        <taxon>50 kb inversion clade</taxon>
        <taxon>NPAAA clade</taxon>
        <taxon>Hologalegina</taxon>
        <taxon>IRL clade</taxon>
        <taxon>Fabeae</taxon>
        <taxon>Vicia</taxon>
    </lineage>
</organism>
<feature type="region of interest" description="Disordered" evidence="1">
    <location>
        <begin position="111"/>
        <end position="130"/>
    </location>
</feature>
<dbReference type="PANTHER" id="PTHR35132">
    <property type="entry name" value="SERINE/ARGININE REPETITIVE MATRIX-LIKE PROTEIN"/>
    <property type="match status" value="1"/>
</dbReference>
<gene>
    <name evidence="2" type="ORF">VFH_IV242600</name>
</gene>
<feature type="region of interest" description="Disordered" evidence="1">
    <location>
        <begin position="152"/>
        <end position="195"/>
    </location>
</feature>